<dbReference type="AlphaFoldDB" id="A0A915HHM8"/>
<name>A0A915HHM8_ROMCU</name>
<protein>
    <submittedName>
        <fullName evidence="2">Uncharacterized protein</fullName>
    </submittedName>
</protein>
<organism evidence="1 2">
    <name type="scientific">Romanomermis culicivorax</name>
    <name type="common">Nematode worm</name>
    <dbReference type="NCBI Taxonomy" id="13658"/>
    <lineage>
        <taxon>Eukaryota</taxon>
        <taxon>Metazoa</taxon>
        <taxon>Ecdysozoa</taxon>
        <taxon>Nematoda</taxon>
        <taxon>Enoplea</taxon>
        <taxon>Dorylaimia</taxon>
        <taxon>Mermithida</taxon>
        <taxon>Mermithoidea</taxon>
        <taxon>Mermithidae</taxon>
        <taxon>Romanomermis</taxon>
    </lineage>
</organism>
<accession>A0A915HHM8</accession>
<reference evidence="2" key="1">
    <citation type="submission" date="2022-11" db="UniProtKB">
        <authorList>
            <consortium name="WormBaseParasite"/>
        </authorList>
    </citation>
    <scope>IDENTIFICATION</scope>
</reference>
<dbReference type="Proteomes" id="UP000887565">
    <property type="component" value="Unplaced"/>
</dbReference>
<sequence length="38" mass="4198">MWGSGFTDPCGILFVEGNMHMMAVDSLGERDQIIPSRV</sequence>
<evidence type="ECO:0000313" key="1">
    <source>
        <dbReference type="Proteomes" id="UP000887565"/>
    </source>
</evidence>
<keyword evidence="1" id="KW-1185">Reference proteome</keyword>
<dbReference type="WBParaSite" id="nRc.2.0.1.t01507-RA">
    <property type="protein sequence ID" value="nRc.2.0.1.t01507-RA"/>
    <property type="gene ID" value="nRc.2.0.1.g01507"/>
</dbReference>
<evidence type="ECO:0000313" key="2">
    <source>
        <dbReference type="WBParaSite" id="nRc.2.0.1.t01507-RA"/>
    </source>
</evidence>
<proteinExistence type="predicted"/>